<comment type="caution">
    <text evidence="2">The sequence shown here is derived from an EMBL/GenBank/DDBJ whole genome shotgun (WGS) entry which is preliminary data.</text>
</comment>
<dbReference type="InterPro" id="IPR012337">
    <property type="entry name" value="RNaseH-like_sf"/>
</dbReference>
<dbReference type="NCBIfam" id="TIGR03491">
    <property type="entry name" value="TM0106 family RecB-like putative nuclease"/>
    <property type="match status" value="1"/>
</dbReference>
<evidence type="ECO:0000313" key="3">
    <source>
        <dbReference type="Proteomes" id="UP000231019"/>
    </source>
</evidence>
<sequence>MSTQQLNSSDIFHYYKPTRCERRLFLMASPPEQVETAALSHLREADQQLERHFLKGLQNWKDLSKGPLVTRLKASMKAWLEKEAVLYKPVFSYPLKVAKHSYELLMEPEFLIWGEHGYHLRLCRNARKLSRENHADAIFTAQYQAWVYEKIFGEAPSYLEIYTASGKVLEVQPGEATAIEEQVLQFLHYKHSKTEPYSPISWTKCQSCPFRAYCWNQAEKNQDLALVPNIEAKLILALRAAGALTIEDFLKRFPEEKLAAFTWKEGQSPRKIGQEKASNMLQMAEVVLSGRPRLLQEPHLPQASHWAMFDLEGIPAQQGHPERVYLWGLSLMSDHEVNLQTLSPNLSRKSDRDAWMQFLNKAGEIFKAHGDIPFIHWGNYEPQSLRLYLRRFGDWEGVGRRIEKNLIDFWALLKASVLIPLPSYSLKVIEEYVGFDRPDKDTGGYWSVVNYLKSTSTRNRSKQERLQNELLAYNHADLVAMWHVLEWFQAFLNESTSPPLPPQS</sequence>
<protein>
    <recommendedName>
        <fullName evidence="1">YprB ribonuclease H-like domain-containing protein</fullName>
    </recommendedName>
</protein>
<accession>A0A2M7G667</accession>
<proteinExistence type="predicted"/>
<gene>
    <name evidence="2" type="ORF">COW36_08040</name>
</gene>
<evidence type="ECO:0000313" key="2">
    <source>
        <dbReference type="EMBL" id="PIW17439.1"/>
    </source>
</evidence>
<dbReference type="EMBL" id="PFFQ01000023">
    <property type="protein sequence ID" value="PIW17439.1"/>
    <property type="molecule type" value="Genomic_DNA"/>
</dbReference>
<dbReference type="Proteomes" id="UP000231019">
    <property type="component" value="Unassembled WGS sequence"/>
</dbReference>
<dbReference type="Pfam" id="PF13482">
    <property type="entry name" value="RNase_H_2"/>
    <property type="match status" value="1"/>
</dbReference>
<evidence type="ECO:0000259" key="1">
    <source>
        <dbReference type="Pfam" id="PF13482"/>
    </source>
</evidence>
<name>A0A2M7G667_9BACT</name>
<dbReference type="AlphaFoldDB" id="A0A2M7G667"/>
<reference evidence="2 3" key="1">
    <citation type="submission" date="2017-09" db="EMBL/GenBank/DDBJ databases">
        <title>Depth-based differentiation of microbial function through sediment-hosted aquifers and enrichment of novel symbionts in the deep terrestrial subsurface.</title>
        <authorList>
            <person name="Probst A.J."/>
            <person name="Ladd B."/>
            <person name="Jarett J.K."/>
            <person name="Geller-Mcgrath D.E."/>
            <person name="Sieber C.M."/>
            <person name="Emerson J.B."/>
            <person name="Anantharaman K."/>
            <person name="Thomas B.C."/>
            <person name="Malmstrom R."/>
            <person name="Stieglmeier M."/>
            <person name="Klingl A."/>
            <person name="Woyke T."/>
            <person name="Ryan C.M."/>
            <person name="Banfield J.F."/>
        </authorList>
    </citation>
    <scope>NUCLEOTIDE SEQUENCE [LARGE SCALE GENOMIC DNA]</scope>
    <source>
        <strain evidence="2">CG17_big_fil_post_rev_8_21_14_2_50_48_46</strain>
    </source>
</reference>
<organism evidence="2 3">
    <name type="scientific">bacterium (Candidatus Blackallbacteria) CG17_big_fil_post_rev_8_21_14_2_50_48_46</name>
    <dbReference type="NCBI Taxonomy" id="2014261"/>
    <lineage>
        <taxon>Bacteria</taxon>
        <taxon>Candidatus Blackallbacteria</taxon>
    </lineage>
</organism>
<dbReference type="InterPro" id="IPR019993">
    <property type="entry name" value="RecB_nuclease_TM0106_put"/>
</dbReference>
<feature type="domain" description="YprB ribonuclease H-like" evidence="1">
    <location>
        <begin position="309"/>
        <end position="488"/>
    </location>
</feature>
<dbReference type="InterPro" id="IPR038720">
    <property type="entry name" value="YprB_RNase_H-like_dom"/>
</dbReference>
<dbReference type="SUPFAM" id="SSF53098">
    <property type="entry name" value="Ribonuclease H-like"/>
    <property type="match status" value="1"/>
</dbReference>